<dbReference type="EMBL" id="CP104013">
    <property type="protein sequence ID" value="UYP47899.1"/>
    <property type="molecule type" value="Genomic_DNA"/>
</dbReference>
<accession>A0ABY6HZA3</accession>
<reference evidence="1" key="1">
    <citation type="submission" date="2022-09" db="EMBL/GenBank/DDBJ databases">
        <title>Actin cytoskeleton and complex cell architecture in an #Asgard archaeon.</title>
        <authorList>
            <person name="Ponce Toledo R.I."/>
            <person name="Schleper C."/>
            <person name="Rodrigues Oliveira T."/>
            <person name="Wollweber F."/>
            <person name="Xu J."/>
            <person name="Rittmann S."/>
            <person name="Klingl A."/>
            <person name="Pilhofer M."/>
        </authorList>
    </citation>
    <scope>NUCLEOTIDE SEQUENCE</scope>
    <source>
        <strain evidence="1">B-35</strain>
    </source>
</reference>
<evidence type="ECO:0000313" key="2">
    <source>
        <dbReference type="Proteomes" id="UP001208689"/>
    </source>
</evidence>
<dbReference type="SUPFAM" id="SSF55753">
    <property type="entry name" value="Actin depolymerizing proteins"/>
    <property type="match status" value="1"/>
</dbReference>
<name>A0ABY6HZA3_9ARCH</name>
<protein>
    <recommendedName>
        <fullName evidence="3">Gelsolin-like domain-containing protein</fullName>
    </recommendedName>
</protein>
<dbReference type="Proteomes" id="UP001208689">
    <property type="component" value="Chromosome"/>
</dbReference>
<evidence type="ECO:0008006" key="3">
    <source>
        <dbReference type="Google" id="ProtNLM"/>
    </source>
</evidence>
<keyword evidence="2" id="KW-1185">Reference proteome</keyword>
<sequence>MQIFQVIPNGEVHEILDADKPIVDLLDSNESYIMCDDDARIVYLWKGRESKVRSKFIGARKLQDVRSQVGLNYRSTSMDEDDVLAGEFPEFSEAIMNPRSDGFAREIREDGDDVQYKIENGNPPPKPKSYSNLNANNLNENLQQTGPIYTGDEGGFSSYSLAQQSGAKPYSKVELEKIIDILDEEEIPAGFEREMVIIGDKSYSVTEKVQSFLGKKTVEHQLEPISTLPEGVFFAEGYVPRVLVQDQTVVAIEFLRKIE</sequence>
<proteinExistence type="predicted"/>
<organism evidence="1 2">
    <name type="scientific">Candidatus Lokiarchaeum ossiferum</name>
    <dbReference type="NCBI Taxonomy" id="2951803"/>
    <lineage>
        <taxon>Archaea</taxon>
        <taxon>Promethearchaeati</taxon>
        <taxon>Promethearchaeota</taxon>
        <taxon>Promethearchaeia</taxon>
        <taxon>Promethearchaeales</taxon>
        <taxon>Promethearchaeaceae</taxon>
        <taxon>Candidatus Lokiarchaeum</taxon>
    </lineage>
</organism>
<evidence type="ECO:0000313" key="1">
    <source>
        <dbReference type="EMBL" id="UYP47899.1"/>
    </source>
</evidence>
<gene>
    <name evidence="1" type="ORF">NEF87_004184</name>
</gene>